<reference evidence="2 3" key="1">
    <citation type="submission" date="2017-05" db="EMBL/GenBank/DDBJ databases">
        <authorList>
            <person name="Song R."/>
            <person name="Chenine A.L."/>
            <person name="Ruprecht R.M."/>
        </authorList>
    </citation>
    <scope>NUCLEOTIDE SEQUENCE [LARGE SCALE GENOMIC DNA]</scope>
    <source>
        <strain evidence="2 3">CECT 8898</strain>
    </source>
</reference>
<dbReference type="AlphaFoldDB" id="A0A238KDY6"/>
<evidence type="ECO:0000313" key="2">
    <source>
        <dbReference type="EMBL" id="SMX41028.1"/>
    </source>
</evidence>
<keyword evidence="1" id="KW-0472">Membrane</keyword>
<dbReference type="EMBL" id="FXYF01000005">
    <property type="protein sequence ID" value="SMX41028.1"/>
    <property type="molecule type" value="Genomic_DNA"/>
</dbReference>
<evidence type="ECO:0000313" key="3">
    <source>
        <dbReference type="Proteomes" id="UP000207598"/>
    </source>
</evidence>
<gene>
    <name evidence="2" type="ORF">MAA8898_02337</name>
</gene>
<proteinExistence type="predicted"/>
<sequence length="82" mass="10129">MEMNDPFLVLLDGRRIPWKHLKKREKFKLKLRVFRCVCNHKLRYGTHTCSYCFRPTRPWNRWWFLPVVLALVGFLAWRYAFA</sequence>
<evidence type="ECO:0000256" key="1">
    <source>
        <dbReference type="SAM" id="Phobius"/>
    </source>
</evidence>
<dbReference type="Proteomes" id="UP000207598">
    <property type="component" value="Unassembled WGS sequence"/>
</dbReference>
<protein>
    <submittedName>
        <fullName evidence="2">Uncharacterized protein</fullName>
    </submittedName>
</protein>
<organism evidence="2 3">
    <name type="scientific">Maliponia aquimaris</name>
    <dbReference type="NCBI Taxonomy" id="1673631"/>
    <lineage>
        <taxon>Bacteria</taxon>
        <taxon>Pseudomonadati</taxon>
        <taxon>Pseudomonadota</taxon>
        <taxon>Alphaproteobacteria</taxon>
        <taxon>Rhodobacterales</taxon>
        <taxon>Paracoccaceae</taxon>
        <taxon>Maliponia</taxon>
    </lineage>
</organism>
<keyword evidence="3" id="KW-1185">Reference proteome</keyword>
<keyword evidence="1" id="KW-0812">Transmembrane</keyword>
<keyword evidence="1" id="KW-1133">Transmembrane helix</keyword>
<name>A0A238KDY6_9RHOB</name>
<feature type="transmembrane region" description="Helical" evidence="1">
    <location>
        <begin position="63"/>
        <end position="81"/>
    </location>
</feature>
<accession>A0A238KDY6</accession>